<dbReference type="InterPro" id="IPR003034">
    <property type="entry name" value="SAP_dom"/>
</dbReference>
<dbReference type="Proteomes" id="UP001283341">
    <property type="component" value="Unassembled WGS sequence"/>
</dbReference>
<reference evidence="5" key="1">
    <citation type="journal article" date="2023" name="Mol. Phylogenet. Evol.">
        <title>Genome-scale phylogeny and comparative genomics of the fungal order Sordariales.</title>
        <authorList>
            <person name="Hensen N."/>
            <person name="Bonometti L."/>
            <person name="Westerberg I."/>
            <person name="Brannstrom I.O."/>
            <person name="Guillou S."/>
            <person name="Cros-Aarteil S."/>
            <person name="Calhoun S."/>
            <person name="Haridas S."/>
            <person name="Kuo A."/>
            <person name="Mondo S."/>
            <person name="Pangilinan J."/>
            <person name="Riley R."/>
            <person name="LaButti K."/>
            <person name="Andreopoulos B."/>
            <person name="Lipzen A."/>
            <person name="Chen C."/>
            <person name="Yan M."/>
            <person name="Daum C."/>
            <person name="Ng V."/>
            <person name="Clum A."/>
            <person name="Steindorff A."/>
            <person name="Ohm R.A."/>
            <person name="Martin F."/>
            <person name="Silar P."/>
            <person name="Natvig D.O."/>
            <person name="Lalanne C."/>
            <person name="Gautier V."/>
            <person name="Ament-Velasquez S.L."/>
            <person name="Kruys A."/>
            <person name="Hutchinson M.I."/>
            <person name="Powell A.J."/>
            <person name="Barry K."/>
            <person name="Miller A.N."/>
            <person name="Grigoriev I.V."/>
            <person name="Debuchy R."/>
            <person name="Gladieux P."/>
            <person name="Hiltunen Thoren M."/>
            <person name="Johannesson H."/>
        </authorList>
    </citation>
    <scope>NUCLEOTIDE SEQUENCE</scope>
    <source>
        <strain evidence="5">CBS 118394</strain>
    </source>
</reference>
<keyword evidence="6" id="KW-1185">Reference proteome</keyword>
<feature type="domain" description="SAP" evidence="4">
    <location>
        <begin position="444"/>
        <end position="478"/>
    </location>
</feature>
<dbReference type="SMART" id="SM00513">
    <property type="entry name" value="SAP"/>
    <property type="match status" value="1"/>
</dbReference>
<dbReference type="InterPro" id="IPR052240">
    <property type="entry name" value="SAP_domain_ribonucleoprotein"/>
</dbReference>
<feature type="region of interest" description="Disordered" evidence="3">
    <location>
        <begin position="1063"/>
        <end position="1090"/>
    </location>
</feature>
<dbReference type="InterPro" id="IPR036361">
    <property type="entry name" value="SAP_dom_sf"/>
</dbReference>
<feature type="compositionally biased region" description="Low complexity" evidence="3">
    <location>
        <begin position="997"/>
        <end position="1013"/>
    </location>
</feature>
<dbReference type="PANTHER" id="PTHR46551:SF1">
    <property type="entry name" value="SAP DOMAIN-CONTAINING RIBONUCLEOPROTEIN"/>
    <property type="match status" value="1"/>
</dbReference>
<feature type="compositionally biased region" description="Basic residues" evidence="3">
    <location>
        <begin position="980"/>
        <end position="992"/>
    </location>
</feature>
<dbReference type="EMBL" id="JAUEDM010000006">
    <property type="protein sequence ID" value="KAK3314924.1"/>
    <property type="molecule type" value="Genomic_DNA"/>
</dbReference>
<accession>A0AAE0HYE9</accession>
<comment type="caution">
    <text evidence="5">The sequence shown here is derived from an EMBL/GenBank/DDBJ whole genome shotgun (WGS) entry which is preliminary data.</text>
</comment>
<dbReference type="Gene3D" id="2.160.20.80">
    <property type="entry name" value="E3 ubiquitin-protein ligase SopA"/>
    <property type="match status" value="1"/>
</dbReference>
<feature type="region of interest" description="Disordered" evidence="3">
    <location>
        <begin position="535"/>
        <end position="555"/>
    </location>
</feature>
<dbReference type="Gene3D" id="1.10.720.30">
    <property type="entry name" value="SAP domain"/>
    <property type="match status" value="1"/>
</dbReference>
<dbReference type="SUPFAM" id="SSF141571">
    <property type="entry name" value="Pentapeptide repeat-like"/>
    <property type="match status" value="1"/>
</dbReference>
<feature type="compositionally biased region" description="Polar residues" evidence="3">
    <location>
        <begin position="762"/>
        <end position="774"/>
    </location>
</feature>
<gene>
    <name evidence="5" type="ORF">B0H66DRAFT_605842</name>
</gene>
<feature type="region of interest" description="Disordered" evidence="3">
    <location>
        <begin position="826"/>
        <end position="865"/>
    </location>
</feature>
<feature type="region of interest" description="Disordered" evidence="3">
    <location>
        <begin position="1121"/>
        <end position="1179"/>
    </location>
</feature>
<comment type="similarity">
    <text evidence="2">Belongs to the SAP domain-containing ribonucleoprotein family.</text>
</comment>
<evidence type="ECO:0000259" key="4">
    <source>
        <dbReference type="PROSITE" id="PS50800"/>
    </source>
</evidence>
<sequence>MNTNKVGGSHAFGEFAVQERPTNYTLTFPTGGMVVYPAATPETNIGNINQATAIVTAPDANINNINQVIASTEATKLASLFFSAVAAAARLSNNNFADDLNEIMEECEVFDFTLPDGTTANDIIAGTGGFTNTGAAQQSTDLAIVQRYLGCELRDVESAAMFVRDQHVNNLLDDENGVMIRSWDALVNLLSRNIANDHQDDDDVFGDAHVAAATNNQDAILNNDSVAPVGGVGQNGLPDVSDQVESPSVALFGSWDSLNQDEMAEYTTADLESPSVQNDQPPVIADSSSVELDFTSMDFTSMDFTSFLDGQSSRPGVASAQNAQSSEHVAVVSQPPVLADSPNTAFDPATYDVNSFEPASMDFTSMDFSSMDFSSMDFSSMDFSSMDFSSMDFSSMDFSSMDFTSFLNGQSSEPGVASSQNAQSSEHVAIVSRTQTTHSTMANYNSLKVAELKKLLYERGLRQSGKKADLIAHLQDDDRRSARGDDASVQTTRLLEHFATYQTTQAPQRVASFQYSQSSGPLVASLQTVQSPEHFVASSQQPPQSPEHVATHQTTPSTLVAASSSQVDVIQQTPDLYTGVPEPLRSQMIALQQEKAALVAKNKQLEYDLRDTRVGLLAGSIVSAESTTVAKSRAASTASNGSNRRISSAASAVTNPGVSTPAPTNNNLGVSSTAIENATVMTVEDFAPLAARNDYISPPPGFHGQPSSTSAQQYNMPEPSGHQLAPPLNVPDFISTQQPAVPAGSTMNVAVNTVFVQPTTTAPVDTATNETSQASSSRSPPRREVIQYGADGSQMQWQGQDDEAELPELNQLIGRSKVMHKAVKRGLLTVPEAEGSKKRSNPDADDDSDQEGGQPAKKRKQNNSKPKAVIVPKIYYPFDKKMFYMRCMLEGAVMDVQLKQGNSKQWGALNEFLDGLTERNVSRDPPATFTWRSWETFEENLQRLREQGGCDGEVAAPAQPMKQTAVASPATRGCGTKGRAAPKPRAPRKPRAKKGEVAAASQQQQEQIAEPTELNAVGTSSMVPIVVADDGEAVLQVADASQRPPLQQMPSVSILNRRMAAMNAAGQRTQQQQQETSAAATAHHHHQTQRFVPVEEFEAMRDEMRRQHAQVLQFFQGRPGERQHLQQQQQMWFGPPSQPGRPNPLGGPQYMPPSVGPPPAAGSAGRQQYFPDPPGPTGS</sequence>
<dbReference type="Pfam" id="PF02037">
    <property type="entry name" value="SAP"/>
    <property type="match status" value="1"/>
</dbReference>
<evidence type="ECO:0000313" key="5">
    <source>
        <dbReference type="EMBL" id="KAK3314924.1"/>
    </source>
</evidence>
<evidence type="ECO:0000256" key="3">
    <source>
        <dbReference type="SAM" id="MobiDB-lite"/>
    </source>
</evidence>
<feature type="compositionally biased region" description="Polar residues" evidence="3">
    <location>
        <begin position="705"/>
        <end position="715"/>
    </location>
</feature>
<dbReference type="AlphaFoldDB" id="A0AAE0HYE9"/>
<evidence type="ECO:0000256" key="1">
    <source>
        <dbReference type="ARBA" id="ARBA00022553"/>
    </source>
</evidence>
<protein>
    <recommendedName>
        <fullName evidence="4">SAP domain-containing protein</fullName>
    </recommendedName>
</protein>
<organism evidence="5 6">
    <name type="scientific">Apodospora peruviana</name>
    <dbReference type="NCBI Taxonomy" id="516989"/>
    <lineage>
        <taxon>Eukaryota</taxon>
        <taxon>Fungi</taxon>
        <taxon>Dikarya</taxon>
        <taxon>Ascomycota</taxon>
        <taxon>Pezizomycotina</taxon>
        <taxon>Sordariomycetes</taxon>
        <taxon>Sordariomycetidae</taxon>
        <taxon>Sordariales</taxon>
        <taxon>Lasiosphaeriaceae</taxon>
        <taxon>Apodospora</taxon>
    </lineage>
</organism>
<dbReference type="PANTHER" id="PTHR46551">
    <property type="entry name" value="SAP DOMAIN-CONTAINING RIBONUCLEOPROTEIN"/>
    <property type="match status" value="1"/>
</dbReference>
<feature type="region of interest" description="Disordered" evidence="3">
    <location>
        <begin position="627"/>
        <end position="670"/>
    </location>
</feature>
<reference evidence="5" key="2">
    <citation type="submission" date="2023-06" db="EMBL/GenBank/DDBJ databases">
        <authorList>
            <consortium name="Lawrence Berkeley National Laboratory"/>
            <person name="Haridas S."/>
            <person name="Hensen N."/>
            <person name="Bonometti L."/>
            <person name="Westerberg I."/>
            <person name="Brannstrom I.O."/>
            <person name="Guillou S."/>
            <person name="Cros-Aarteil S."/>
            <person name="Calhoun S."/>
            <person name="Kuo A."/>
            <person name="Mondo S."/>
            <person name="Pangilinan J."/>
            <person name="Riley R."/>
            <person name="Labutti K."/>
            <person name="Andreopoulos B."/>
            <person name="Lipzen A."/>
            <person name="Chen C."/>
            <person name="Yanf M."/>
            <person name="Daum C."/>
            <person name="Ng V."/>
            <person name="Clum A."/>
            <person name="Steindorff A."/>
            <person name="Ohm R."/>
            <person name="Martin F."/>
            <person name="Silar P."/>
            <person name="Natvig D."/>
            <person name="Lalanne C."/>
            <person name="Gautier V."/>
            <person name="Ament-Velasquez S.L."/>
            <person name="Kruys A."/>
            <person name="Hutchinson M.I."/>
            <person name="Powell A.J."/>
            <person name="Barry K."/>
            <person name="Miller A.N."/>
            <person name="Grigoriev I.V."/>
            <person name="Debuchy R."/>
            <person name="Gladieux P."/>
            <person name="Thoren M.H."/>
            <person name="Johannesson H."/>
        </authorList>
    </citation>
    <scope>NUCLEOTIDE SEQUENCE</scope>
    <source>
        <strain evidence="5">CBS 118394</strain>
    </source>
</reference>
<feature type="compositionally biased region" description="Pro residues" evidence="3">
    <location>
        <begin position="1150"/>
        <end position="1160"/>
    </location>
</feature>
<dbReference type="GO" id="GO:0016973">
    <property type="term" value="P:poly(A)+ mRNA export from nucleus"/>
    <property type="evidence" value="ECO:0007669"/>
    <property type="project" value="TreeGrafter"/>
</dbReference>
<dbReference type="GO" id="GO:0005634">
    <property type="term" value="C:nucleus"/>
    <property type="evidence" value="ECO:0007669"/>
    <property type="project" value="TreeGrafter"/>
</dbReference>
<feature type="compositionally biased region" description="Polar residues" evidence="3">
    <location>
        <begin position="313"/>
        <end position="327"/>
    </location>
</feature>
<feature type="compositionally biased region" description="Low complexity" evidence="3">
    <location>
        <begin position="1064"/>
        <end position="1081"/>
    </location>
</feature>
<keyword evidence="1" id="KW-0597">Phosphoprotein</keyword>
<feature type="region of interest" description="Disordered" evidence="3">
    <location>
        <begin position="762"/>
        <end position="783"/>
    </location>
</feature>
<feature type="region of interest" description="Disordered" evidence="3">
    <location>
        <begin position="960"/>
        <end position="1014"/>
    </location>
</feature>
<name>A0AAE0HYE9_9PEZI</name>
<evidence type="ECO:0000313" key="6">
    <source>
        <dbReference type="Proteomes" id="UP001283341"/>
    </source>
</evidence>
<evidence type="ECO:0000256" key="2">
    <source>
        <dbReference type="ARBA" id="ARBA00046328"/>
    </source>
</evidence>
<proteinExistence type="inferred from homology"/>
<dbReference type="SUPFAM" id="SSF68906">
    <property type="entry name" value="SAP domain"/>
    <property type="match status" value="1"/>
</dbReference>
<feature type="region of interest" description="Disordered" evidence="3">
    <location>
        <begin position="313"/>
        <end position="332"/>
    </location>
</feature>
<dbReference type="PROSITE" id="PS50800">
    <property type="entry name" value="SAP"/>
    <property type="match status" value="1"/>
</dbReference>
<feature type="region of interest" description="Disordered" evidence="3">
    <location>
        <begin position="692"/>
        <end position="721"/>
    </location>
</feature>